<keyword evidence="5" id="KW-1185">Reference proteome</keyword>
<sequence length="200" mass="22350">MIKKIKIIFISMSTLFVFACSSNSYNIDTINGKVLDNSSKIPLQSVSIYLVNGGSGMKMTYLSPINSDEVAEGSDISALRIANDELSKYTSRVTTDRNVLTEDKALEIGTINKNDYLIYSRVEKWSDPLGINCNEYYYDEASVLISMYSLKDKKLINTSRLSSASCPSKVNGIPLSTGSPEKLYEILFSKWLNENFSIKK</sequence>
<evidence type="ECO:0000313" key="2">
    <source>
        <dbReference type="EMBL" id="MDW6005204.1"/>
    </source>
</evidence>
<proteinExistence type="predicted"/>
<organism evidence="3 4">
    <name type="scientific">Vibrio mangrovi</name>
    <dbReference type="NCBI Taxonomy" id="474394"/>
    <lineage>
        <taxon>Bacteria</taxon>
        <taxon>Pseudomonadati</taxon>
        <taxon>Pseudomonadota</taxon>
        <taxon>Gammaproteobacteria</taxon>
        <taxon>Vibrionales</taxon>
        <taxon>Vibrionaceae</taxon>
        <taxon>Vibrio</taxon>
    </lineage>
</organism>
<keyword evidence="1" id="KW-0732">Signal</keyword>
<evidence type="ECO:0000313" key="4">
    <source>
        <dbReference type="Proteomes" id="UP000196125"/>
    </source>
</evidence>
<dbReference type="EMBL" id="JAWRCO010000002">
    <property type="protein sequence ID" value="MDW6005204.1"/>
    <property type="molecule type" value="Genomic_DNA"/>
</dbReference>
<dbReference type="RefSeq" id="WP_087482596.1">
    <property type="nucleotide sequence ID" value="NZ_AP024884.1"/>
</dbReference>
<evidence type="ECO:0000256" key="1">
    <source>
        <dbReference type="SAM" id="SignalP"/>
    </source>
</evidence>
<dbReference type="AlphaFoldDB" id="A0A1Y6IY84"/>
<name>A0A1Y6IY84_9VIBR</name>
<evidence type="ECO:0000313" key="5">
    <source>
        <dbReference type="Proteomes" id="UP001283366"/>
    </source>
</evidence>
<dbReference type="Proteomes" id="UP000196125">
    <property type="component" value="Unassembled WGS sequence"/>
</dbReference>
<reference evidence="3 4" key="1">
    <citation type="submission" date="2017-05" db="EMBL/GenBank/DDBJ databases">
        <authorList>
            <person name="Song R."/>
            <person name="Chenine A.L."/>
            <person name="Ruprecht R.M."/>
        </authorList>
    </citation>
    <scope>NUCLEOTIDE SEQUENCE [LARGE SCALE GENOMIC DNA]</scope>
    <source>
        <strain evidence="3 4">CECT 7927</strain>
    </source>
</reference>
<dbReference type="OrthoDB" id="9837813at2"/>
<feature type="chain" id="PRO_5013074235" evidence="1">
    <location>
        <begin position="20"/>
        <end position="200"/>
    </location>
</feature>
<dbReference type="Proteomes" id="UP001283366">
    <property type="component" value="Unassembled WGS sequence"/>
</dbReference>
<reference evidence="2 5" key="2">
    <citation type="submission" date="2023-11" db="EMBL/GenBank/DDBJ databases">
        <title>Plant-associative lifestyle of Vibrio porteresiae and its evolutionary dynamics.</title>
        <authorList>
            <person name="Rameshkumar N."/>
            <person name="Kirti K."/>
        </authorList>
    </citation>
    <scope>NUCLEOTIDE SEQUENCE [LARGE SCALE GENOMIC DNA]</scope>
    <source>
        <strain evidence="2 5">MSSRF38</strain>
    </source>
</reference>
<dbReference type="PROSITE" id="PS51257">
    <property type="entry name" value="PROKAR_LIPOPROTEIN"/>
    <property type="match status" value="1"/>
</dbReference>
<dbReference type="EMBL" id="FXXI01000011">
    <property type="protein sequence ID" value="SMS02586.1"/>
    <property type="molecule type" value="Genomic_DNA"/>
</dbReference>
<accession>A0A1Y6IY84</accession>
<feature type="signal peptide" evidence="1">
    <location>
        <begin position="1"/>
        <end position="19"/>
    </location>
</feature>
<protein>
    <submittedName>
        <fullName evidence="2">DUF4823 domain-containing protein</fullName>
    </submittedName>
</protein>
<evidence type="ECO:0000313" key="3">
    <source>
        <dbReference type="EMBL" id="SMS02586.1"/>
    </source>
</evidence>
<gene>
    <name evidence="2" type="ORF">SBX37_20265</name>
    <name evidence="3" type="ORF">VIM7927_03919</name>
</gene>